<dbReference type="PANTHER" id="PTHR11049:SF5">
    <property type="entry name" value="ACYL-COA THIOESTER HYDROLASE YCIA"/>
    <property type="match status" value="1"/>
</dbReference>
<keyword evidence="6" id="KW-1185">Reference proteome</keyword>
<dbReference type="GO" id="GO:0005829">
    <property type="term" value="C:cytosol"/>
    <property type="evidence" value="ECO:0007669"/>
    <property type="project" value="TreeGrafter"/>
</dbReference>
<feature type="domain" description="HotDog ACOT-type" evidence="4">
    <location>
        <begin position="24"/>
        <end position="137"/>
    </location>
</feature>
<organism evidence="5 6">
    <name type="scientific">Lamprobacter modestohalophilus</name>
    <dbReference type="NCBI Taxonomy" id="1064514"/>
    <lineage>
        <taxon>Bacteria</taxon>
        <taxon>Pseudomonadati</taxon>
        <taxon>Pseudomonadota</taxon>
        <taxon>Gammaproteobacteria</taxon>
        <taxon>Chromatiales</taxon>
        <taxon>Chromatiaceae</taxon>
        <taxon>Lamprobacter</taxon>
    </lineage>
</organism>
<dbReference type="Gene3D" id="3.10.129.10">
    <property type="entry name" value="Hotdog Thioesterase"/>
    <property type="match status" value="1"/>
</dbReference>
<dbReference type="GO" id="GO:0052816">
    <property type="term" value="F:long-chain fatty acyl-CoA hydrolase activity"/>
    <property type="evidence" value="ECO:0007669"/>
    <property type="project" value="TreeGrafter"/>
</dbReference>
<comment type="similarity">
    <text evidence="1">Belongs to the acyl coenzyme A hydrolase family.</text>
</comment>
<sequence>MPHFSIKDQLPSSHPQPSAHQDLNQWQLALRVFAAPSDTNLDGDIFGGWLLAQADIAAASIAVARAQGRVATVAIQAFQFQAPIRVGDLVDLYARIDGTGKTSMTIDVSAWARRASKPGATREVATGKLVFVALGDDGRTRRLPAWVEPTESA</sequence>
<dbReference type="AlphaFoldDB" id="A0A9X0W7T2"/>
<dbReference type="InterPro" id="IPR006683">
    <property type="entry name" value="Thioestr_dom"/>
</dbReference>
<dbReference type="GO" id="GO:0009062">
    <property type="term" value="P:fatty acid catabolic process"/>
    <property type="evidence" value="ECO:0007669"/>
    <property type="project" value="TreeGrafter"/>
</dbReference>
<protein>
    <recommendedName>
        <fullName evidence="4">HotDog ACOT-type domain-containing protein</fullName>
    </recommendedName>
</protein>
<name>A0A9X0W7T2_9GAMM</name>
<evidence type="ECO:0000256" key="3">
    <source>
        <dbReference type="PROSITE-ProRule" id="PRU01106"/>
    </source>
</evidence>
<dbReference type="EMBL" id="NRRY01000005">
    <property type="protein sequence ID" value="MBK1617823.1"/>
    <property type="molecule type" value="Genomic_DNA"/>
</dbReference>
<dbReference type="Pfam" id="PF03061">
    <property type="entry name" value="4HBT"/>
    <property type="match status" value="1"/>
</dbReference>
<keyword evidence="2 3" id="KW-0378">Hydrolase</keyword>
<dbReference type="CDD" id="cd03442">
    <property type="entry name" value="BFIT_BACH"/>
    <property type="match status" value="1"/>
</dbReference>
<dbReference type="RefSeq" id="WP_200240072.1">
    <property type="nucleotide sequence ID" value="NZ_NRRY01000005.1"/>
</dbReference>
<dbReference type="Proteomes" id="UP001138768">
    <property type="component" value="Unassembled WGS sequence"/>
</dbReference>
<evidence type="ECO:0000313" key="5">
    <source>
        <dbReference type="EMBL" id="MBK1617823.1"/>
    </source>
</evidence>
<gene>
    <name evidence="5" type="ORF">CKO42_05000</name>
</gene>
<dbReference type="GO" id="GO:0006637">
    <property type="term" value="P:acyl-CoA metabolic process"/>
    <property type="evidence" value="ECO:0007669"/>
    <property type="project" value="TreeGrafter"/>
</dbReference>
<evidence type="ECO:0000259" key="4">
    <source>
        <dbReference type="PROSITE" id="PS51770"/>
    </source>
</evidence>
<evidence type="ECO:0000256" key="1">
    <source>
        <dbReference type="ARBA" id="ARBA00010458"/>
    </source>
</evidence>
<evidence type="ECO:0000256" key="2">
    <source>
        <dbReference type="ARBA" id="ARBA00022801"/>
    </source>
</evidence>
<dbReference type="InterPro" id="IPR029069">
    <property type="entry name" value="HotDog_dom_sf"/>
</dbReference>
<dbReference type="PANTHER" id="PTHR11049">
    <property type="entry name" value="ACYL COENZYME A THIOESTER HYDROLASE"/>
    <property type="match status" value="1"/>
</dbReference>
<dbReference type="InterPro" id="IPR033120">
    <property type="entry name" value="HOTDOG_ACOT"/>
</dbReference>
<reference evidence="5 6" key="1">
    <citation type="journal article" date="2020" name="Microorganisms">
        <title>Osmotic Adaptation and Compatible Solute Biosynthesis of Phototrophic Bacteria as Revealed from Genome Analyses.</title>
        <authorList>
            <person name="Imhoff J.F."/>
            <person name="Rahn T."/>
            <person name="Kunzel S."/>
            <person name="Keller A."/>
            <person name="Neulinger S.C."/>
        </authorList>
    </citation>
    <scope>NUCLEOTIDE SEQUENCE [LARGE SCALE GENOMIC DNA]</scope>
    <source>
        <strain evidence="5 6">DSM 25653</strain>
    </source>
</reference>
<dbReference type="PROSITE" id="PS51770">
    <property type="entry name" value="HOTDOG_ACOT"/>
    <property type="match status" value="1"/>
</dbReference>
<dbReference type="SUPFAM" id="SSF54637">
    <property type="entry name" value="Thioesterase/thiol ester dehydrase-isomerase"/>
    <property type="match status" value="1"/>
</dbReference>
<evidence type="ECO:0000313" key="6">
    <source>
        <dbReference type="Proteomes" id="UP001138768"/>
    </source>
</evidence>
<comment type="caution">
    <text evidence="5">The sequence shown here is derived from an EMBL/GenBank/DDBJ whole genome shotgun (WGS) entry which is preliminary data.</text>
</comment>
<accession>A0A9X0W7T2</accession>
<dbReference type="InterPro" id="IPR040170">
    <property type="entry name" value="Cytosol_ACT"/>
</dbReference>
<proteinExistence type="inferred from homology"/>